<evidence type="ECO:0000259" key="7">
    <source>
        <dbReference type="Pfam" id="PF08281"/>
    </source>
</evidence>
<dbReference type="InterPro" id="IPR013325">
    <property type="entry name" value="RNA_pol_sigma_r2"/>
</dbReference>
<dbReference type="GO" id="GO:0006352">
    <property type="term" value="P:DNA-templated transcription initiation"/>
    <property type="evidence" value="ECO:0007669"/>
    <property type="project" value="InterPro"/>
</dbReference>
<dbReference type="SUPFAM" id="SSF88659">
    <property type="entry name" value="Sigma3 and sigma4 domains of RNA polymerase sigma factors"/>
    <property type="match status" value="1"/>
</dbReference>
<dbReference type="InterPro" id="IPR014284">
    <property type="entry name" value="RNA_pol_sigma-70_dom"/>
</dbReference>
<comment type="similarity">
    <text evidence="1">Belongs to the sigma-70 factor family. ECF subfamily.</text>
</comment>
<dbReference type="PANTHER" id="PTHR43133:SF8">
    <property type="entry name" value="RNA POLYMERASE SIGMA FACTOR HI_1459-RELATED"/>
    <property type="match status" value="1"/>
</dbReference>
<proteinExistence type="inferred from homology"/>
<evidence type="ECO:0000313" key="8">
    <source>
        <dbReference type="EMBL" id="QCT72285.1"/>
    </source>
</evidence>
<feature type="domain" description="RNA polymerase sigma-70 region 2" evidence="6">
    <location>
        <begin position="35"/>
        <end position="92"/>
    </location>
</feature>
<keyword evidence="2" id="KW-0805">Transcription regulation</keyword>
<keyword evidence="3" id="KW-0731">Sigma factor</keyword>
<dbReference type="GO" id="GO:0016987">
    <property type="term" value="F:sigma factor activity"/>
    <property type="evidence" value="ECO:0007669"/>
    <property type="project" value="UniProtKB-KW"/>
</dbReference>
<keyword evidence="5" id="KW-0804">Transcription</keyword>
<organism evidence="8 9">
    <name type="scientific">Eubacterium maltosivorans</name>
    <dbReference type="NCBI Taxonomy" id="2041044"/>
    <lineage>
        <taxon>Bacteria</taxon>
        <taxon>Bacillati</taxon>
        <taxon>Bacillota</taxon>
        <taxon>Clostridia</taxon>
        <taxon>Eubacteriales</taxon>
        <taxon>Eubacteriaceae</taxon>
        <taxon>Eubacterium</taxon>
    </lineage>
</organism>
<evidence type="ECO:0000256" key="5">
    <source>
        <dbReference type="ARBA" id="ARBA00023163"/>
    </source>
</evidence>
<dbReference type="Pfam" id="PF04542">
    <property type="entry name" value="Sigma70_r2"/>
    <property type="match status" value="1"/>
</dbReference>
<dbReference type="PANTHER" id="PTHR43133">
    <property type="entry name" value="RNA POLYMERASE ECF-TYPE SIGMA FACTO"/>
    <property type="match status" value="1"/>
</dbReference>
<dbReference type="KEGG" id="emt:CPZ25_013425"/>
<dbReference type="InterPro" id="IPR013249">
    <property type="entry name" value="RNA_pol_sigma70_r4_t2"/>
</dbReference>
<dbReference type="Proteomes" id="UP000218387">
    <property type="component" value="Chromosome"/>
</dbReference>
<keyword evidence="9" id="KW-1185">Reference proteome</keyword>
<evidence type="ECO:0000256" key="1">
    <source>
        <dbReference type="ARBA" id="ARBA00010641"/>
    </source>
</evidence>
<evidence type="ECO:0000256" key="2">
    <source>
        <dbReference type="ARBA" id="ARBA00023015"/>
    </source>
</evidence>
<dbReference type="InterPro" id="IPR007627">
    <property type="entry name" value="RNA_pol_sigma70_r2"/>
</dbReference>
<sequence length="372" mass="41978">MKNLDYEQLGALVVSVQEGNKADFERLYRLTYDSQYFLASQIMEDPYLAEDVIQDVYIKLLSNIDTIRKPGMLISYLNRMTYNTCISYKRKQYYIVEKPSEDSYLDSLSSTHSYYPEPAEKLMHQETSLELLSFLSLLSDRDRAIFILRYREDMKLKDIALSLDCSLSTVKRQLKKIRQLFVEKLGKERSPAFFLMPALKTSAAGFAFESSGASALLNKIMTQPEGFAASQNPNTFQSFLNTAERIKRQQHLKWLLPPVFAFVSILLVLPAALSDLVFSAAEPITVVDTTIPELLSYQATPTTLSVILYDEGSGVNFASIYAVTSQGEVIYPESTSPEQNGITFSLPERPGQLEVYVSDYAGNLGRSIVIIE</sequence>
<gene>
    <name evidence="8" type="ORF">CPZ25_013425</name>
</gene>
<reference evidence="8 9" key="1">
    <citation type="submission" date="2018-05" db="EMBL/GenBank/DDBJ databases">
        <title>Genome comparison of Eubacterium sp.</title>
        <authorList>
            <person name="Feng Y."/>
            <person name="Sanchez-Andrea I."/>
            <person name="Stams A.J.M."/>
            <person name="De Vos W.M."/>
        </authorList>
    </citation>
    <scope>NUCLEOTIDE SEQUENCE [LARGE SCALE GENOMIC DNA]</scope>
    <source>
        <strain evidence="8 9">YI</strain>
    </source>
</reference>
<evidence type="ECO:0000313" key="9">
    <source>
        <dbReference type="Proteomes" id="UP000218387"/>
    </source>
</evidence>
<dbReference type="InterPro" id="IPR036388">
    <property type="entry name" value="WH-like_DNA-bd_sf"/>
</dbReference>
<dbReference type="SUPFAM" id="SSF88946">
    <property type="entry name" value="Sigma2 domain of RNA polymerase sigma factors"/>
    <property type="match status" value="1"/>
</dbReference>
<dbReference type="EMBL" id="CP029487">
    <property type="protein sequence ID" value="QCT72285.1"/>
    <property type="molecule type" value="Genomic_DNA"/>
</dbReference>
<dbReference type="RefSeq" id="WP_096918818.1">
    <property type="nucleotide sequence ID" value="NZ_CP029487.1"/>
</dbReference>
<protein>
    <submittedName>
        <fullName evidence="8">Sigma-70 family RNA polymerase sigma factor</fullName>
    </submittedName>
</protein>
<dbReference type="AlphaFoldDB" id="A0A4P9CBR9"/>
<dbReference type="Gene3D" id="1.10.1740.10">
    <property type="match status" value="1"/>
</dbReference>
<evidence type="ECO:0000256" key="4">
    <source>
        <dbReference type="ARBA" id="ARBA00023125"/>
    </source>
</evidence>
<keyword evidence="4" id="KW-0238">DNA-binding</keyword>
<dbReference type="Gene3D" id="1.10.10.10">
    <property type="entry name" value="Winged helix-like DNA-binding domain superfamily/Winged helix DNA-binding domain"/>
    <property type="match status" value="1"/>
</dbReference>
<dbReference type="NCBIfam" id="TIGR02937">
    <property type="entry name" value="sigma70-ECF"/>
    <property type="match status" value="1"/>
</dbReference>
<feature type="domain" description="RNA polymerase sigma factor 70 region 4 type 2" evidence="7">
    <location>
        <begin position="129"/>
        <end position="179"/>
    </location>
</feature>
<dbReference type="Pfam" id="PF08281">
    <property type="entry name" value="Sigma70_r4_2"/>
    <property type="match status" value="1"/>
</dbReference>
<name>A0A4P9CBR9_EUBML</name>
<dbReference type="InterPro" id="IPR039425">
    <property type="entry name" value="RNA_pol_sigma-70-like"/>
</dbReference>
<accession>A0A4P9CBR9</accession>
<evidence type="ECO:0000256" key="3">
    <source>
        <dbReference type="ARBA" id="ARBA00023082"/>
    </source>
</evidence>
<dbReference type="InterPro" id="IPR013324">
    <property type="entry name" value="RNA_pol_sigma_r3/r4-like"/>
</dbReference>
<dbReference type="GO" id="GO:0003677">
    <property type="term" value="F:DNA binding"/>
    <property type="evidence" value="ECO:0007669"/>
    <property type="project" value="UniProtKB-KW"/>
</dbReference>
<evidence type="ECO:0000259" key="6">
    <source>
        <dbReference type="Pfam" id="PF04542"/>
    </source>
</evidence>